<dbReference type="Gene3D" id="2.60.40.3140">
    <property type="match status" value="1"/>
</dbReference>
<protein>
    <submittedName>
        <fullName evidence="4">DUF3857 domain-containing protein</fullName>
    </submittedName>
</protein>
<dbReference type="InterPro" id="IPR024618">
    <property type="entry name" value="DUF3857"/>
</dbReference>
<dbReference type="AlphaFoldDB" id="A0A5M7B532"/>
<gene>
    <name evidence="4" type="ORF">F2B50_14635</name>
    <name evidence="5" type="ORF">FPF71_14635</name>
</gene>
<dbReference type="Gene3D" id="3.10.620.30">
    <property type="match status" value="1"/>
</dbReference>
<comment type="caution">
    <text evidence="4">The sequence shown here is derived from an EMBL/GenBank/DDBJ whole genome shotgun (WGS) entry which is preliminary data.</text>
</comment>
<accession>A0A5M7B532</accession>
<dbReference type="Pfam" id="PF12969">
    <property type="entry name" value="DUF3857"/>
    <property type="match status" value="1"/>
</dbReference>
<dbReference type="Proteomes" id="UP000322315">
    <property type="component" value="Unassembled WGS sequence"/>
</dbReference>
<reference evidence="4" key="3">
    <citation type="submission" date="2019-09" db="EMBL/GenBank/DDBJ databases">
        <authorList>
            <person name="Zhang D.-C."/>
        </authorList>
    </citation>
    <scope>NUCLEOTIDE SEQUENCE</scope>
    <source>
        <strain evidence="4">RU-4-M-4</strain>
    </source>
</reference>
<dbReference type="RefSeq" id="WP_144117605.1">
    <property type="nucleotide sequence ID" value="NZ_VMBF01000009.1"/>
</dbReference>
<evidence type="ECO:0000313" key="5">
    <source>
        <dbReference type="EMBL" id="TSJ73531.1"/>
    </source>
</evidence>
<feature type="domain" description="DUF3857" evidence="3">
    <location>
        <begin position="68"/>
        <end position="202"/>
    </location>
</feature>
<evidence type="ECO:0000313" key="6">
    <source>
        <dbReference type="Proteomes" id="UP000315145"/>
    </source>
</evidence>
<reference evidence="4 7" key="1">
    <citation type="journal article" date="2015" name="Int. J. Syst. Evol. Microbiol.">
        <title>Algibacter amylolyticus sp. nov., isolated from intertidal sediment.</title>
        <authorList>
            <person name="Zhang D.C."/>
            <person name="Wu J."/>
            <person name="Neuner K."/>
            <person name="Yao J."/>
            <person name="Margesin R."/>
        </authorList>
    </citation>
    <scope>NUCLEOTIDE SEQUENCE [LARGE SCALE GENOMIC DNA]</scope>
    <source>
        <strain evidence="4 7">RU-4-M-4</strain>
    </source>
</reference>
<dbReference type="Proteomes" id="UP000315145">
    <property type="component" value="Unassembled WGS sequence"/>
</dbReference>
<dbReference type="EMBL" id="VMBF01000009">
    <property type="protein sequence ID" value="TSJ73531.1"/>
    <property type="molecule type" value="Genomic_DNA"/>
</dbReference>
<feature type="chain" id="PRO_5024384747" evidence="1">
    <location>
        <begin position="19"/>
        <end position="653"/>
    </location>
</feature>
<evidence type="ECO:0000259" key="3">
    <source>
        <dbReference type="Pfam" id="PF12969"/>
    </source>
</evidence>
<dbReference type="Gene3D" id="2.60.120.1130">
    <property type="match status" value="1"/>
</dbReference>
<dbReference type="OrthoDB" id="98874at2"/>
<feature type="signal peptide" evidence="1">
    <location>
        <begin position="1"/>
        <end position="18"/>
    </location>
</feature>
<dbReference type="EMBL" id="VWRS01000009">
    <property type="protein sequence ID" value="KAA5822381.1"/>
    <property type="molecule type" value="Genomic_DNA"/>
</dbReference>
<dbReference type="InterPro" id="IPR038765">
    <property type="entry name" value="Papain-like_cys_pep_sf"/>
</dbReference>
<feature type="domain" description="Transglutaminase-like" evidence="2">
    <location>
        <begin position="305"/>
        <end position="376"/>
    </location>
</feature>
<evidence type="ECO:0000256" key="1">
    <source>
        <dbReference type="SAM" id="SignalP"/>
    </source>
</evidence>
<reference evidence="5 6" key="2">
    <citation type="submission" date="2019-07" db="EMBL/GenBank/DDBJ databases">
        <title>Algibacter marinivivus sp. nov., isolated from the surface of a marine red alga.</title>
        <authorList>
            <person name="Zhong X."/>
            <person name="Xu W."/>
            <person name="Zhang Y."/>
            <person name="Zhang Q."/>
            <person name="Du Z."/>
        </authorList>
    </citation>
    <scope>NUCLEOTIDE SEQUENCE [LARGE SCALE GENOMIC DNA]</scope>
    <source>
        <strain evidence="5 6">RU-4-M-4</strain>
    </source>
</reference>
<evidence type="ECO:0000259" key="2">
    <source>
        <dbReference type="Pfam" id="PF01841"/>
    </source>
</evidence>
<dbReference type="SUPFAM" id="SSF54001">
    <property type="entry name" value="Cysteine proteinases"/>
    <property type="match status" value="1"/>
</dbReference>
<keyword evidence="6" id="KW-1185">Reference proteome</keyword>
<keyword evidence="1" id="KW-0732">Signal</keyword>
<name>A0A5M7B532_9FLAO</name>
<dbReference type="Pfam" id="PF01841">
    <property type="entry name" value="Transglut_core"/>
    <property type="match status" value="1"/>
</dbReference>
<proteinExistence type="predicted"/>
<sequence>MLKFTSLVILLFSMTTLAQENYNSESYKVVLGDIESTTFAKDSTANALVIYEQGKSHVDNNDYDLRTEAKFKIKILNSEGFDNANVEIHLYNNKSKSEKIKDIIATTYNKNGNEVTTTKLEEKNIFREKYDENHTLVKFTLPNIKEGSVITYSYKIISPFVSSYKGWEFQGDIPKLYSEYNASIPGNWLFHTRLVGGKKLTTNTSVIKKECLQMRNGASADCSESVYAMKNVPAFIEEDYMTTKRNYLARIEYDLETFRDTDGTVINYTKSWKDVDREFRTDKEIGKQLKKTIKTEDLLSSAIINDADQLNKAESIYNYVQDNYTWNGDYKIYRNVSVKDLLKNKSGNVSSINILLHNLLRESGIDVKPVLLSTRNNGFPTTIFPAIFEYNYLIVQATINDKQYLLDATDSYLNFGDLPYRCLNQIGRLLDFKNGSAWIDINPRTHSNVFYQTNLKFDENDLLVGSIKTKRTGYHALYKKKEYYSNEDEYINTLENKFPYIDISNFEVTSDGVESKDFKESYAIEYNFDDVGDNVYLNPFFVTFFKENPFKLQERSYPIDFGYSDSYFYMFNIELNDHYSIVEIPKEQKIALPNNTGQLVFSSKQIGNSINFLLKIDFKTPIYDVDYYPYLKAFMSKIVEIQNNTVILLKKTI</sequence>
<dbReference type="InterPro" id="IPR002931">
    <property type="entry name" value="Transglutaminase-like"/>
</dbReference>
<evidence type="ECO:0000313" key="7">
    <source>
        <dbReference type="Proteomes" id="UP000322315"/>
    </source>
</evidence>
<evidence type="ECO:0000313" key="4">
    <source>
        <dbReference type="EMBL" id="KAA5822381.1"/>
    </source>
</evidence>
<organism evidence="4 7">
    <name type="scientific">Algibacter amylolyticus</name>
    <dbReference type="NCBI Taxonomy" id="1608400"/>
    <lineage>
        <taxon>Bacteria</taxon>
        <taxon>Pseudomonadati</taxon>
        <taxon>Bacteroidota</taxon>
        <taxon>Flavobacteriia</taxon>
        <taxon>Flavobacteriales</taxon>
        <taxon>Flavobacteriaceae</taxon>
        <taxon>Algibacter</taxon>
    </lineage>
</organism>